<evidence type="ECO:0000259" key="2">
    <source>
        <dbReference type="PROSITE" id="PS50222"/>
    </source>
</evidence>
<proteinExistence type="predicted"/>
<dbReference type="PROSITE" id="PS50222">
    <property type="entry name" value="EF_HAND_2"/>
    <property type="match status" value="1"/>
</dbReference>
<feature type="compositionally biased region" description="Polar residues" evidence="1">
    <location>
        <begin position="30"/>
        <end position="42"/>
    </location>
</feature>
<evidence type="ECO:0000256" key="1">
    <source>
        <dbReference type="SAM" id="MobiDB-lite"/>
    </source>
</evidence>
<organism evidence="3 4">
    <name type="scientific">Malaciobacter canalis</name>
    <dbReference type="NCBI Taxonomy" id="1912871"/>
    <lineage>
        <taxon>Bacteria</taxon>
        <taxon>Pseudomonadati</taxon>
        <taxon>Campylobacterota</taxon>
        <taxon>Epsilonproteobacteria</taxon>
        <taxon>Campylobacterales</taxon>
        <taxon>Arcobacteraceae</taxon>
        <taxon>Malaciobacter</taxon>
    </lineage>
</organism>
<name>A0ABX4LRK3_9BACT</name>
<comment type="caution">
    <text evidence="3">The sequence shown here is derived from an EMBL/GenBank/DDBJ whole genome shotgun (WGS) entry which is preliminary data.</text>
</comment>
<reference evidence="3 4" key="1">
    <citation type="submission" date="2017-09" db="EMBL/GenBank/DDBJ databases">
        <authorList>
            <person name="Perez-Cataluna A."/>
            <person name="Figueras M.J."/>
            <person name="Salas-Masso N."/>
        </authorList>
    </citation>
    <scope>NUCLEOTIDE SEQUENCE [LARGE SCALE GENOMIC DNA]</scope>
    <source>
        <strain evidence="3 4">F138-33</strain>
    </source>
</reference>
<keyword evidence="4" id="KW-1185">Reference proteome</keyword>
<feature type="domain" description="EF-hand" evidence="2">
    <location>
        <begin position="48"/>
        <end position="83"/>
    </location>
</feature>
<dbReference type="InterPro" id="IPR018247">
    <property type="entry name" value="EF_Hand_1_Ca_BS"/>
</dbReference>
<evidence type="ECO:0000313" key="3">
    <source>
        <dbReference type="EMBL" id="PHO10580.1"/>
    </source>
</evidence>
<dbReference type="Gene3D" id="1.10.238.10">
    <property type="entry name" value="EF-hand"/>
    <property type="match status" value="1"/>
</dbReference>
<feature type="region of interest" description="Disordered" evidence="1">
    <location>
        <begin position="100"/>
        <end position="161"/>
    </location>
</feature>
<accession>A0ABX4LRK3</accession>
<sequence>MNVSSSTTSYQLMQLNQVEKKSSSSAKSIVSETLENSDSSYNSTVSAAEFNISSELFSSMDSNSDGTLDSSELEETIASKLDSLNNQSLTSESFSDFLSELGLEVSSDEKPSEGSAMPMAGGGGGGGSSDSEEEYDPADINQDGTVTTAEQEIYDGQTAVESSNTLDLVSTLINALKSEREENNTEDKTNLGQFKQVMSMVNEEFQDSKTKESLDKYLNNLAS</sequence>
<dbReference type="PROSITE" id="PS00018">
    <property type="entry name" value="EF_HAND_1"/>
    <property type="match status" value="1"/>
</dbReference>
<dbReference type="EMBL" id="NWVW01000003">
    <property type="protein sequence ID" value="PHO10580.1"/>
    <property type="molecule type" value="Genomic_DNA"/>
</dbReference>
<dbReference type="RefSeq" id="WP_099333870.1">
    <property type="nucleotide sequence ID" value="NZ_CP042812.1"/>
</dbReference>
<gene>
    <name evidence="3" type="ORF">CPG37_03800</name>
</gene>
<dbReference type="InterPro" id="IPR002048">
    <property type="entry name" value="EF_hand_dom"/>
</dbReference>
<dbReference type="InterPro" id="IPR011992">
    <property type="entry name" value="EF-hand-dom_pair"/>
</dbReference>
<dbReference type="SUPFAM" id="SSF47473">
    <property type="entry name" value="EF-hand"/>
    <property type="match status" value="1"/>
</dbReference>
<dbReference type="Proteomes" id="UP000221384">
    <property type="component" value="Unassembled WGS sequence"/>
</dbReference>
<protein>
    <recommendedName>
        <fullName evidence="2">EF-hand domain-containing protein</fullName>
    </recommendedName>
</protein>
<evidence type="ECO:0000313" key="4">
    <source>
        <dbReference type="Proteomes" id="UP000221384"/>
    </source>
</evidence>
<feature type="region of interest" description="Disordered" evidence="1">
    <location>
        <begin position="17"/>
        <end position="42"/>
    </location>
</feature>